<comment type="caution">
    <text evidence="2">The sequence shown here is derived from an EMBL/GenBank/DDBJ whole genome shotgun (WGS) entry which is preliminary data.</text>
</comment>
<feature type="chain" id="PRO_5022673417" description="Bacterial type II and III secretion system protein" evidence="1">
    <location>
        <begin position="27"/>
        <end position="205"/>
    </location>
</feature>
<keyword evidence="3" id="KW-1185">Reference proteome</keyword>
<evidence type="ECO:0008006" key="4">
    <source>
        <dbReference type="Google" id="ProtNLM"/>
    </source>
</evidence>
<reference evidence="2 3" key="1">
    <citation type="submission" date="2019-02" db="EMBL/GenBank/DDBJ databases">
        <title>Deep-cultivation of Planctomycetes and their phenomic and genomic characterization uncovers novel biology.</title>
        <authorList>
            <person name="Wiegand S."/>
            <person name="Jogler M."/>
            <person name="Boedeker C."/>
            <person name="Pinto D."/>
            <person name="Vollmers J."/>
            <person name="Rivas-Marin E."/>
            <person name="Kohn T."/>
            <person name="Peeters S.H."/>
            <person name="Heuer A."/>
            <person name="Rast P."/>
            <person name="Oberbeckmann S."/>
            <person name="Bunk B."/>
            <person name="Jeske O."/>
            <person name="Meyerdierks A."/>
            <person name="Storesund J.E."/>
            <person name="Kallscheuer N."/>
            <person name="Luecker S."/>
            <person name="Lage O.M."/>
            <person name="Pohl T."/>
            <person name="Merkel B.J."/>
            <person name="Hornburger P."/>
            <person name="Mueller R.-W."/>
            <person name="Bruemmer F."/>
            <person name="Labrenz M."/>
            <person name="Spormann A.M."/>
            <person name="Op Den Camp H."/>
            <person name="Overmann J."/>
            <person name="Amann R."/>
            <person name="Jetten M.S.M."/>
            <person name="Mascher T."/>
            <person name="Medema M.H."/>
            <person name="Devos D.P."/>
            <person name="Kaster A.-K."/>
            <person name="Ovreas L."/>
            <person name="Rohde M."/>
            <person name="Galperin M.Y."/>
            <person name="Jogler C."/>
        </authorList>
    </citation>
    <scope>NUCLEOTIDE SEQUENCE [LARGE SCALE GENOMIC DNA]</scope>
    <source>
        <strain evidence="2 3">KOR42</strain>
    </source>
</reference>
<evidence type="ECO:0000313" key="2">
    <source>
        <dbReference type="EMBL" id="TWT56991.1"/>
    </source>
</evidence>
<protein>
    <recommendedName>
        <fullName evidence="4">Bacterial type II and III secretion system protein</fullName>
    </recommendedName>
</protein>
<evidence type="ECO:0000313" key="3">
    <source>
        <dbReference type="Proteomes" id="UP000317243"/>
    </source>
</evidence>
<dbReference type="EMBL" id="SIHI01000001">
    <property type="protein sequence ID" value="TWT56991.1"/>
    <property type="molecule type" value="Genomic_DNA"/>
</dbReference>
<name>A0A5C5X3U7_9PLAN</name>
<sequence precursor="true">MRKHKQTIRACYCLLFLLLCAPQGWGQETSKLITVEFTLFETTNQSPKLTDEKLDRNRLLKVVEDATNSKDLKHLTRVRTTSDEGLRSVVQIGAKERVVSGMTKTPGGAQKVYNVENVGTIVSFIPRVFEDQINFELEFEQTRLDYNDEVEDLQSPRTVSLSLSTNVSVTPGQVTLISASEQLSEDDQQRFTYLLLHAQSNNQDQ</sequence>
<gene>
    <name evidence="2" type="ORF">KOR42_03470</name>
</gene>
<dbReference type="AlphaFoldDB" id="A0A5C5X3U7"/>
<dbReference type="Proteomes" id="UP000317243">
    <property type="component" value="Unassembled WGS sequence"/>
</dbReference>
<organism evidence="2 3">
    <name type="scientific">Thalassoglobus neptunius</name>
    <dbReference type="NCBI Taxonomy" id="1938619"/>
    <lineage>
        <taxon>Bacteria</taxon>
        <taxon>Pseudomonadati</taxon>
        <taxon>Planctomycetota</taxon>
        <taxon>Planctomycetia</taxon>
        <taxon>Planctomycetales</taxon>
        <taxon>Planctomycetaceae</taxon>
        <taxon>Thalassoglobus</taxon>
    </lineage>
</organism>
<evidence type="ECO:0000256" key="1">
    <source>
        <dbReference type="SAM" id="SignalP"/>
    </source>
</evidence>
<keyword evidence="1" id="KW-0732">Signal</keyword>
<dbReference type="RefSeq" id="WP_146506884.1">
    <property type="nucleotide sequence ID" value="NZ_SIHI01000001.1"/>
</dbReference>
<accession>A0A5C5X3U7</accession>
<proteinExistence type="predicted"/>
<feature type="signal peptide" evidence="1">
    <location>
        <begin position="1"/>
        <end position="26"/>
    </location>
</feature>